<dbReference type="RefSeq" id="WP_245695849.1">
    <property type="nucleotide sequence ID" value="NZ_FNKO01000002.1"/>
</dbReference>
<feature type="transmembrane region" description="Helical" evidence="1">
    <location>
        <begin position="190"/>
        <end position="210"/>
    </location>
</feature>
<keyword evidence="1" id="KW-1133">Transmembrane helix</keyword>
<proteinExistence type="predicted"/>
<evidence type="ECO:0000259" key="2">
    <source>
        <dbReference type="Pfam" id="PF14219"/>
    </source>
</evidence>
<dbReference type="AlphaFoldDB" id="A0A1H1FJQ8"/>
<feature type="transmembrane region" description="Helical" evidence="1">
    <location>
        <begin position="98"/>
        <end position="123"/>
    </location>
</feature>
<reference evidence="4" key="1">
    <citation type="submission" date="2016-10" db="EMBL/GenBank/DDBJ databases">
        <authorList>
            <person name="Varghese N."/>
            <person name="Submissions S."/>
        </authorList>
    </citation>
    <scope>NUCLEOTIDE SEQUENCE [LARGE SCALE GENOMIC DNA]</scope>
    <source>
        <strain evidence="4">DSM 45459</strain>
    </source>
</reference>
<accession>A0A1H1FJQ8</accession>
<evidence type="ECO:0000256" key="1">
    <source>
        <dbReference type="SAM" id="Phobius"/>
    </source>
</evidence>
<dbReference type="Pfam" id="PF14219">
    <property type="entry name" value="DUF4328"/>
    <property type="match status" value="1"/>
</dbReference>
<dbReference type="InterPro" id="IPR025565">
    <property type="entry name" value="DUF4328"/>
</dbReference>
<dbReference type="EMBL" id="FNKO01000002">
    <property type="protein sequence ID" value="SDR01155.1"/>
    <property type="molecule type" value="Genomic_DNA"/>
</dbReference>
<dbReference type="STRING" id="995062.SAMN04489718_3078"/>
<feature type="transmembrane region" description="Helical" evidence="1">
    <location>
        <begin position="48"/>
        <end position="72"/>
    </location>
</feature>
<gene>
    <name evidence="3" type="ORF">SAMN04489718_3078</name>
</gene>
<dbReference type="Proteomes" id="UP000199301">
    <property type="component" value="Unassembled WGS sequence"/>
</dbReference>
<organism evidence="3 4">
    <name type="scientific">Actinopolyspora saharensis</name>
    <dbReference type="NCBI Taxonomy" id="995062"/>
    <lineage>
        <taxon>Bacteria</taxon>
        <taxon>Bacillati</taxon>
        <taxon>Actinomycetota</taxon>
        <taxon>Actinomycetes</taxon>
        <taxon>Actinopolysporales</taxon>
        <taxon>Actinopolysporaceae</taxon>
        <taxon>Actinopolyspora</taxon>
    </lineage>
</organism>
<name>A0A1H1FJQ8_9ACTN</name>
<evidence type="ECO:0000313" key="4">
    <source>
        <dbReference type="Proteomes" id="UP000199301"/>
    </source>
</evidence>
<keyword evidence="4" id="KW-1185">Reference proteome</keyword>
<keyword evidence="1" id="KW-0472">Membrane</keyword>
<sequence>MRRRARPRPPYTGPPAYPAPPRWGFPPLTWRWPLSLPEARRADPAERVAALSGTAVSTLWITAVLGVLAAGAESWRYVLLLWSRSGALGRTTLAVSDALVATVGIMTWLFGLLSAVVGVLWALRARSYAHERAGLSPARADWQVVLGVLLPGVNLFVPGSVLAELEDAALRGSGESVGGARPVPSRLVRFWWVCWGCCLLVGWSTMLWGLRDGVQALADGVLLHAFSDVLLVVVAVVSVRVVKRCTRLLVPPDPTALRTRRVLRVRGAPVPPRAARPPHAVR</sequence>
<keyword evidence="1" id="KW-0812">Transmembrane</keyword>
<protein>
    <recommendedName>
        <fullName evidence="2">DUF4328 domain-containing protein</fullName>
    </recommendedName>
</protein>
<feature type="domain" description="DUF4328" evidence="2">
    <location>
        <begin position="85"/>
        <end position="247"/>
    </location>
</feature>
<evidence type="ECO:0000313" key="3">
    <source>
        <dbReference type="EMBL" id="SDR01155.1"/>
    </source>
</evidence>
<feature type="transmembrane region" description="Helical" evidence="1">
    <location>
        <begin position="222"/>
        <end position="242"/>
    </location>
</feature>